<dbReference type="RefSeq" id="WP_011795836.1">
    <property type="nucleotide sequence ID" value="NZ_CP023687.1"/>
</dbReference>
<dbReference type="SUPFAM" id="SSF56399">
    <property type="entry name" value="ADP-ribosylation"/>
    <property type="match status" value="1"/>
</dbReference>
<name>A0ABY9AWD8_PARCI</name>
<accession>A0ABY9AWD8</accession>
<sequence>MGRIVLAYHGCDITTRDEFVRGQIKPRISTNQYDWLGDGLYFFESDWDRALKLAHASQHHPHRLLTKKPIATPAVVGAVLDVDRWFDLTTQAGIRDFTRAAQALVDGSAEKGATPPENKAAFIGDTDLLHRGFDRAACEMVHTFRAVAHHNALIAQDTQAIVASAPYQASRGAFEQGGLVSHRSSICTDTHIQIAVRDLACIKGWFLVPGDELLNDEDLVEAKRRLGEAKRQRTAAKPRQAAK</sequence>
<organism evidence="1 2">
    <name type="scientific">Paracidovorax citrulli</name>
    <name type="common">Acidovorax citrulli</name>
    <dbReference type="NCBI Taxonomy" id="80869"/>
    <lineage>
        <taxon>Bacteria</taxon>
        <taxon>Pseudomonadati</taxon>
        <taxon>Pseudomonadota</taxon>
        <taxon>Betaproteobacteria</taxon>
        <taxon>Burkholderiales</taxon>
        <taxon>Comamonadaceae</taxon>
        <taxon>Paracidovorax</taxon>
    </lineage>
</organism>
<proteinExistence type="predicted"/>
<dbReference type="Proteomes" id="UP001242732">
    <property type="component" value="Chromosome"/>
</dbReference>
<evidence type="ECO:0000313" key="2">
    <source>
        <dbReference type="Proteomes" id="UP001242732"/>
    </source>
</evidence>
<reference evidence="1 2" key="1">
    <citation type="submission" date="2023-06" db="EMBL/GenBank/DDBJ databases">
        <authorList>
            <person name="Ham H."/>
            <person name="Park D.S."/>
        </authorList>
    </citation>
    <scope>NUCLEOTIDE SEQUENCE [LARGE SCALE GENOMIC DNA]</scope>
    <source>
        <strain evidence="1 2">KACC 17005</strain>
    </source>
</reference>
<evidence type="ECO:0008006" key="3">
    <source>
        <dbReference type="Google" id="ProtNLM"/>
    </source>
</evidence>
<dbReference type="EMBL" id="CP127363">
    <property type="protein sequence ID" value="WIY51206.1"/>
    <property type="molecule type" value="Genomic_DNA"/>
</dbReference>
<protein>
    <recommendedName>
        <fullName evidence="3">DUF3990 domain-containing protein</fullName>
    </recommendedName>
</protein>
<evidence type="ECO:0000313" key="1">
    <source>
        <dbReference type="EMBL" id="WIY51206.1"/>
    </source>
</evidence>
<gene>
    <name evidence="1" type="ORF">QRO08_11790</name>
</gene>
<keyword evidence="2" id="KW-1185">Reference proteome</keyword>